<dbReference type="GO" id="GO:0016301">
    <property type="term" value="F:kinase activity"/>
    <property type="evidence" value="ECO:0007669"/>
    <property type="project" value="UniProtKB-KW"/>
</dbReference>
<proteinExistence type="inferred from homology"/>
<evidence type="ECO:0000256" key="2">
    <source>
        <dbReference type="ARBA" id="ARBA00022679"/>
    </source>
</evidence>
<evidence type="ECO:0000259" key="4">
    <source>
        <dbReference type="Pfam" id="PF00370"/>
    </source>
</evidence>
<evidence type="ECO:0000256" key="1">
    <source>
        <dbReference type="ARBA" id="ARBA00009156"/>
    </source>
</evidence>
<dbReference type="Proteomes" id="UP000605970">
    <property type="component" value="Unassembled WGS sequence"/>
</dbReference>
<feature type="domain" description="Carbohydrate kinase FGGY N-terminal" evidence="4">
    <location>
        <begin position="9"/>
        <end position="95"/>
    </location>
</feature>
<comment type="similarity">
    <text evidence="1">Belongs to the FGGY kinase family.</text>
</comment>
<evidence type="ECO:0000313" key="6">
    <source>
        <dbReference type="Proteomes" id="UP000605970"/>
    </source>
</evidence>
<dbReference type="GO" id="GO:0006641">
    <property type="term" value="P:triglyceride metabolic process"/>
    <property type="evidence" value="ECO:0007669"/>
    <property type="project" value="TreeGrafter"/>
</dbReference>
<dbReference type="GO" id="GO:0046167">
    <property type="term" value="P:glycerol-3-phosphate biosynthetic process"/>
    <property type="evidence" value="ECO:0007669"/>
    <property type="project" value="TreeGrafter"/>
</dbReference>
<keyword evidence="2" id="KW-0808">Transferase</keyword>
<dbReference type="SUPFAM" id="SSF53067">
    <property type="entry name" value="Actin-like ATPase domain"/>
    <property type="match status" value="1"/>
</dbReference>
<reference evidence="5" key="1">
    <citation type="journal article" date="2020" name="Ecol. Evol.">
        <title>Genome structure and content of the rice root-knot nematode (Meloidogyne graminicola).</title>
        <authorList>
            <person name="Phan N.T."/>
            <person name="Danchin E.G.J."/>
            <person name="Klopp C."/>
            <person name="Perfus-Barbeoch L."/>
            <person name="Kozlowski D.K."/>
            <person name="Koutsovoulos G.D."/>
            <person name="Lopez-Roques C."/>
            <person name="Bouchez O."/>
            <person name="Zahm M."/>
            <person name="Besnard G."/>
            <person name="Bellafiore S."/>
        </authorList>
    </citation>
    <scope>NUCLEOTIDE SEQUENCE</scope>
    <source>
        <strain evidence="5">VN-18</strain>
    </source>
</reference>
<dbReference type="InterPro" id="IPR043129">
    <property type="entry name" value="ATPase_NBD"/>
</dbReference>
<dbReference type="EMBL" id="JABEBT010000077">
    <property type="protein sequence ID" value="KAF7633411.1"/>
    <property type="molecule type" value="Genomic_DNA"/>
</dbReference>
<dbReference type="PANTHER" id="PTHR10196">
    <property type="entry name" value="SUGAR KINASE"/>
    <property type="match status" value="1"/>
</dbReference>
<dbReference type="Pfam" id="PF00370">
    <property type="entry name" value="FGGY_N"/>
    <property type="match status" value="1"/>
</dbReference>
<dbReference type="GO" id="GO:0005739">
    <property type="term" value="C:mitochondrion"/>
    <property type="evidence" value="ECO:0007669"/>
    <property type="project" value="TreeGrafter"/>
</dbReference>
<dbReference type="InterPro" id="IPR018484">
    <property type="entry name" value="FGGY_N"/>
</dbReference>
<sequence>MSLTKKKAILSIDIGTTNLKVCIFSGDNCALIYGQTEEILLITSKDDQNVEIDPEQLWTQILTMVRNAVTEADKMNLNLVGIGLSCQRNSFVTLNR</sequence>
<organism evidence="5 6">
    <name type="scientific">Meloidogyne graminicola</name>
    <dbReference type="NCBI Taxonomy" id="189291"/>
    <lineage>
        <taxon>Eukaryota</taxon>
        <taxon>Metazoa</taxon>
        <taxon>Ecdysozoa</taxon>
        <taxon>Nematoda</taxon>
        <taxon>Chromadorea</taxon>
        <taxon>Rhabditida</taxon>
        <taxon>Tylenchina</taxon>
        <taxon>Tylenchomorpha</taxon>
        <taxon>Tylenchoidea</taxon>
        <taxon>Meloidogynidae</taxon>
        <taxon>Meloidogyninae</taxon>
        <taxon>Meloidogyne</taxon>
    </lineage>
</organism>
<protein>
    <recommendedName>
        <fullName evidence="4">Carbohydrate kinase FGGY N-terminal domain-containing protein</fullName>
    </recommendedName>
</protein>
<gene>
    <name evidence="5" type="ORF">Mgra_00007204</name>
</gene>
<dbReference type="Gene3D" id="3.30.420.40">
    <property type="match status" value="1"/>
</dbReference>
<dbReference type="AlphaFoldDB" id="A0A8S9ZJG7"/>
<keyword evidence="3" id="KW-0418">Kinase</keyword>
<dbReference type="GO" id="GO:0006071">
    <property type="term" value="P:glycerol metabolic process"/>
    <property type="evidence" value="ECO:0007669"/>
    <property type="project" value="TreeGrafter"/>
</dbReference>
<comment type="caution">
    <text evidence="5">The sequence shown here is derived from an EMBL/GenBank/DDBJ whole genome shotgun (WGS) entry which is preliminary data.</text>
</comment>
<evidence type="ECO:0000256" key="3">
    <source>
        <dbReference type="ARBA" id="ARBA00022777"/>
    </source>
</evidence>
<accession>A0A8S9ZJG7</accession>
<name>A0A8S9ZJG7_9BILA</name>
<keyword evidence="6" id="KW-1185">Reference proteome</keyword>
<dbReference type="OrthoDB" id="6278781at2759"/>
<evidence type="ECO:0000313" key="5">
    <source>
        <dbReference type="EMBL" id="KAF7633411.1"/>
    </source>
</evidence>
<dbReference type="PANTHER" id="PTHR10196:SF68">
    <property type="entry name" value="GLYCEROL KINASE 5-RELATED"/>
    <property type="match status" value="1"/>
</dbReference>